<dbReference type="PANTHER" id="PTHR33975">
    <property type="entry name" value="MYELIN-ASSOCIATED OLIGODENDROCYTE BASIC PROTEIN"/>
    <property type="match status" value="1"/>
</dbReference>
<dbReference type="PANTHER" id="PTHR33975:SF2">
    <property type="entry name" value="MYELIN-ASSOCIATED OLIGODENDROCYTE BASIC PROTEIN"/>
    <property type="match status" value="1"/>
</dbReference>
<feature type="chain" id="PRO_5041983952" evidence="1">
    <location>
        <begin position="17"/>
        <end position="232"/>
    </location>
</feature>
<organism evidence="2 3">
    <name type="scientific">Cylindrotheca closterium</name>
    <dbReference type="NCBI Taxonomy" id="2856"/>
    <lineage>
        <taxon>Eukaryota</taxon>
        <taxon>Sar</taxon>
        <taxon>Stramenopiles</taxon>
        <taxon>Ochrophyta</taxon>
        <taxon>Bacillariophyta</taxon>
        <taxon>Bacillariophyceae</taxon>
        <taxon>Bacillariophycidae</taxon>
        <taxon>Bacillariales</taxon>
        <taxon>Bacillariaceae</taxon>
        <taxon>Cylindrotheca</taxon>
    </lineage>
</organism>
<feature type="signal peptide" evidence="1">
    <location>
        <begin position="1"/>
        <end position="16"/>
    </location>
</feature>
<evidence type="ECO:0000313" key="3">
    <source>
        <dbReference type="Proteomes" id="UP001295423"/>
    </source>
</evidence>
<gene>
    <name evidence="2" type="ORF">CYCCA115_LOCUS7901</name>
</gene>
<keyword evidence="3" id="KW-1185">Reference proteome</keyword>
<comment type="caution">
    <text evidence="2">The sequence shown here is derived from an EMBL/GenBank/DDBJ whole genome shotgun (WGS) entry which is preliminary data.</text>
</comment>
<dbReference type="InterPro" id="IPR010903">
    <property type="entry name" value="DUF1517"/>
</dbReference>
<dbReference type="EMBL" id="CAKOGP040001112">
    <property type="protein sequence ID" value="CAJ1942346.1"/>
    <property type="molecule type" value="Genomic_DNA"/>
</dbReference>
<accession>A0AAD2FIX1</accession>
<protein>
    <submittedName>
        <fullName evidence="2">Uncharacterized protein</fullName>
    </submittedName>
</protein>
<reference evidence="2" key="1">
    <citation type="submission" date="2023-08" db="EMBL/GenBank/DDBJ databases">
        <authorList>
            <person name="Audoor S."/>
            <person name="Bilcke G."/>
        </authorList>
    </citation>
    <scope>NUCLEOTIDE SEQUENCE</scope>
</reference>
<dbReference type="Pfam" id="PF07466">
    <property type="entry name" value="DUF1517"/>
    <property type="match status" value="1"/>
</dbReference>
<dbReference type="Proteomes" id="UP001295423">
    <property type="component" value="Unassembled WGS sequence"/>
</dbReference>
<keyword evidence="1" id="KW-0732">Signal</keyword>
<dbReference type="AlphaFoldDB" id="A0AAD2FIX1"/>
<evidence type="ECO:0000313" key="2">
    <source>
        <dbReference type="EMBL" id="CAJ1942346.1"/>
    </source>
</evidence>
<proteinExistence type="predicted"/>
<dbReference type="InterPro" id="IPR053023">
    <property type="entry name" value="FLAP_modulator"/>
</dbReference>
<evidence type="ECO:0000256" key="1">
    <source>
        <dbReference type="SAM" id="SignalP"/>
    </source>
</evidence>
<sequence>MFKCLISALILFSASGFVVPDVKRTSSNNFLLHIFDKLFEEEGMLGKGITVGKVQVALMSPDRSDSSIFGLLEDCATDTGNEPEELSRMANDVCLALMRKSDSWVAACSTGKWFKGDDAGKAESYYNELTNTEAMKFEKEYIPDDIDDESQGSSTIVVVSMIIEIQGDSTKFDGAGYSIAQTKEVLASIASDVLVDDGYCVNAVEVLWTPGEKDEVMSKNDMILDFPELIDV</sequence>
<name>A0AAD2FIX1_9STRA</name>